<keyword evidence="2" id="KW-0521">NADP</keyword>
<accession>A0A0C2XAR9</accession>
<dbReference type="Pfam" id="PF13561">
    <property type="entry name" value="adh_short_C2"/>
    <property type="match status" value="1"/>
</dbReference>
<name>A0A0C2XAR9_SERVB</name>
<reference evidence="6" key="2">
    <citation type="submission" date="2015-01" db="EMBL/GenBank/DDBJ databases">
        <title>Evolutionary Origins and Diversification of the Mycorrhizal Mutualists.</title>
        <authorList>
            <consortium name="DOE Joint Genome Institute"/>
            <consortium name="Mycorrhizal Genomics Consortium"/>
            <person name="Kohler A."/>
            <person name="Kuo A."/>
            <person name="Nagy L.G."/>
            <person name="Floudas D."/>
            <person name="Copeland A."/>
            <person name="Barry K.W."/>
            <person name="Cichocki N."/>
            <person name="Veneault-Fourrey C."/>
            <person name="LaButti K."/>
            <person name="Lindquist E.A."/>
            <person name="Lipzen A."/>
            <person name="Lundell T."/>
            <person name="Morin E."/>
            <person name="Murat C."/>
            <person name="Riley R."/>
            <person name="Ohm R."/>
            <person name="Sun H."/>
            <person name="Tunlid A."/>
            <person name="Henrissat B."/>
            <person name="Grigoriev I.V."/>
            <person name="Hibbett D.S."/>
            <person name="Martin F."/>
        </authorList>
    </citation>
    <scope>NUCLEOTIDE SEQUENCE [LARGE SCALE GENOMIC DNA]</scope>
    <source>
        <strain evidence="6">MAFF 305830</strain>
    </source>
</reference>
<evidence type="ECO:0000256" key="2">
    <source>
        <dbReference type="ARBA" id="ARBA00022857"/>
    </source>
</evidence>
<dbReference type="HOGENOM" id="CLU_010194_1_3_1"/>
<dbReference type="EMBL" id="KN824307">
    <property type="protein sequence ID" value="KIM26287.1"/>
    <property type="molecule type" value="Genomic_DNA"/>
</dbReference>
<protein>
    <recommendedName>
        <fullName evidence="4">Ketoreductase domain-containing protein</fullName>
    </recommendedName>
</protein>
<sequence length="243" mass="25648">MSLQGKVAIVTGSARGLGAATAVALAKEGANVVINYVSPSSNIHAEGVAKVVQNSSEALVVQADLASIDSLNTLVKKTIERFGKIDILVRIRGYFYLEAVGSITTESYQKTFDVNVRAVIFLSQAVVAHMGDGGRIINVSSTTARQGNPGSLAYSASKAAVEAITRVMAVELRDKGIRVTSVNPGPMSTEMFANLSEETQELVKSAYPVAEPEYIADIIVFLAGPKSRWVNGGTINANNAVVF</sequence>
<dbReference type="Proteomes" id="UP000054097">
    <property type="component" value="Unassembled WGS sequence"/>
</dbReference>
<evidence type="ECO:0000313" key="6">
    <source>
        <dbReference type="Proteomes" id="UP000054097"/>
    </source>
</evidence>
<evidence type="ECO:0000256" key="3">
    <source>
        <dbReference type="ARBA" id="ARBA00023002"/>
    </source>
</evidence>
<organism evidence="5 6">
    <name type="scientific">Serendipita vermifera MAFF 305830</name>
    <dbReference type="NCBI Taxonomy" id="933852"/>
    <lineage>
        <taxon>Eukaryota</taxon>
        <taxon>Fungi</taxon>
        <taxon>Dikarya</taxon>
        <taxon>Basidiomycota</taxon>
        <taxon>Agaricomycotina</taxon>
        <taxon>Agaricomycetes</taxon>
        <taxon>Sebacinales</taxon>
        <taxon>Serendipitaceae</taxon>
        <taxon>Serendipita</taxon>
    </lineage>
</organism>
<dbReference type="AlphaFoldDB" id="A0A0C2XAR9"/>
<dbReference type="PRINTS" id="PR00081">
    <property type="entry name" value="GDHRDH"/>
</dbReference>
<dbReference type="PRINTS" id="PR00080">
    <property type="entry name" value="SDRFAMILY"/>
</dbReference>
<dbReference type="OrthoDB" id="5327538at2759"/>
<dbReference type="GO" id="GO:0016614">
    <property type="term" value="F:oxidoreductase activity, acting on CH-OH group of donors"/>
    <property type="evidence" value="ECO:0007669"/>
    <property type="project" value="UniProtKB-ARBA"/>
</dbReference>
<comment type="similarity">
    <text evidence="1">Belongs to the short-chain dehydrogenases/reductases (SDR) family.</text>
</comment>
<dbReference type="InterPro" id="IPR002347">
    <property type="entry name" value="SDR_fam"/>
</dbReference>
<feature type="domain" description="Ketoreductase" evidence="4">
    <location>
        <begin position="6"/>
        <end position="190"/>
    </location>
</feature>
<keyword evidence="3" id="KW-0560">Oxidoreductase</keyword>
<dbReference type="FunFam" id="3.40.50.720:FF:000084">
    <property type="entry name" value="Short-chain dehydrogenase reductase"/>
    <property type="match status" value="1"/>
</dbReference>
<dbReference type="PANTHER" id="PTHR48107">
    <property type="entry name" value="NADPH-DEPENDENT ALDEHYDE REDUCTASE-LIKE PROTEIN, CHLOROPLASTIC-RELATED"/>
    <property type="match status" value="1"/>
</dbReference>
<dbReference type="SUPFAM" id="SSF51735">
    <property type="entry name" value="NAD(P)-binding Rossmann-fold domains"/>
    <property type="match status" value="1"/>
</dbReference>
<dbReference type="PANTHER" id="PTHR48107:SF7">
    <property type="entry name" value="RE15974P"/>
    <property type="match status" value="1"/>
</dbReference>
<dbReference type="InterPro" id="IPR057326">
    <property type="entry name" value="KR_dom"/>
</dbReference>
<dbReference type="PROSITE" id="PS00061">
    <property type="entry name" value="ADH_SHORT"/>
    <property type="match status" value="1"/>
</dbReference>
<evidence type="ECO:0000256" key="1">
    <source>
        <dbReference type="ARBA" id="ARBA00006484"/>
    </source>
</evidence>
<evidence type="ECO:0000259" key="4">
    <source>
        <dbReference type="SMART" id="SM00822"/>
    </source>
</evidence>
<keyword evidence="6" id="KW-1185">Reference proteome</keyword>
<proteinExistence type="inferred from homology"/>
<dbReference type="STRING" id="933852.A0A0C2XAR9"/>
<gene>
    <name evidence="5" type="ORF">M408DRAFT_313669</name>
</gene>
<reference evidence="5 6" key="1">
    <citation type="submission" date="2014-04" db="EMBL/GenBank/DDBJ databases">
        <authorList>
            <consortium name="DOE Joint Genome Institute"/>
            <person name="Kuo A."/>
            <person name="Zuccaro A."/>
            <person name="Kohler A."/>
            <person name="Nagy L.G."/>
            <person name="Floudas D."/>
            <person name="Copeland A."/>
            <person name="Barry K.W."/>
            <person name="Cichocki N."/>
            <person name="Veneault-Fourrey C."/>
            <person name="LaButti K."/>
            <person name="Lindquist E.A."/>
            <person name="Lipzen A."/>
            <person name="Lundell T."/>
            <person name="Morin E."/>
            <person name="Murat C."/>
            <person name="Sun H."/>
            <person name="Tunlid A."/>
            <person name="Henrissat B."/>
            <person name="Grigoriev I.V."/>
            <person name="Hibbett D.S."/>
            <person name="Martin F."/>
            <person name="Nordberg H.P."/>
            <person name="Cantor M.N."/>
            <person name="Hua S.X."/>
        </authorList>
    </citation>
    <scope>NUCLEOTIDE SEQUENCE [LARGE SCALE GENOMIC DNA]</scope>
    <source>
        <strain evidence="5 6">MAFF 305830</strain>
    </source>
</reference>
<dbReference type="Gene3D" id="3.40.50.720">
    <property type="entry name" value="NAD(P)-binding Rossmann-like Domain"/>
    <property type="match status" value="1"/>
</dbReference>
<dbReference type="SMART" id="SM00822">
    <property type="entry name" value="PKS_KR"/>
    <property type="match status" value="1"/>
</dbReference>
<dbReference type="InterPro" id="IPR020904">
    <property type="entry name" value="Sc_DH/Rdtase_CS"/>
</dbReference>
<evidence type="ECO:0000313" key="5">
    <source>
        <dbReference type="EMBL" id="KIM26287.1"/>
    </source>
</evidence>
<dbReference type="InterPro" id="IPR036291">
    <property type="entry name" value="NAD(P)-bd_dom_sf"/>
</dbReference>